<reference evidence="1 2" key="1">
    <citation type="journal article" date="2014" name="Science">
        <title>Plant genetics. Early allopolyploid evolution in the post-Neolithic Brassica napus oilseed genome.</title>
        <authorList>
            <person name="Chalhoub B."/>
            <person name="Denoeud F."/>
            <person name="Liu S."/>
            <person name="Parkin I.A."/>
            <person name="Tang H."/>
            <person name="Wang X."/>
            <person name="Chiquet J."/>
            <person name="Belcram H."/>
            <person name="Tong C."/>
            <person name="Samans B."/>
            <person name="Correa M."/>
            <person name="Da Silva C."/>
            <person name="Just J."/>
            <person name="Falentin C."/>
            <person name="Koh C.S."/>
            <person name="Le Clainche I."/>
            <person name="Bernard M."/>
            <person name="Bento P."/>
            <person name="Noel B."/>
            <person name="Labadie K."/>
            <person name="Alberti A."/>
            <person name="Charles M."/>
            <person name="Arnaud D."/>
            <person name="Guo H."/>
            <person name="Daviaud C."/>
            <person name="Alamery S."/>
            <person name="Jabbari K."/>
            <person name="Zhao M."/>
            <person name="Edger P.P."/>
            <person name="Chelaifa H."/>
            <person name="Tack D."/>
            <person name="Lassalle G."/>
            <person name="Mestiri I."/>
            <person name="Schnel N."/>
            <person name="Le Paslier M.C."/>
            <person name="Fan G."/>
            <person name="Renault V."/>
            <person name="Bayer P.E."/>
            <person name="Golicz A.A."/>
            <person name="Manoli S."/>
            <person name="Lee T.H."/>
            <person name="Thi V.H."/>
            <person name="Chalabi S."/>
            <person name="Hu Q."/>
            <person name="Fan C."/>
            <person name="Tollenaere R."/>
            <person name="Lu Y."/>
            <person name="Battail C."/>
            <person name="Shen J."/>
            <person name="Sidebottom C.H."/>
            <person name="Wang X."/>
            <person name="Canaguier A."/>
            <person name="Chauveau A."/>
            <person name="Berard A."/>
            <person name="Deniot G."/>
            <person name="Guan M."/>
            <person name="Liu Z."/>
            <person name="Sun F."/>
            <person name="Lim Y.P."/>
            <person name="Lyons E."/>
            <person name="Town C.D."/>
            <person name="Bancroft I."/>
            <person name="Wang X."/>
            <person name="Meng J."/>
            <person name="Ma J."/>
            <person name="Pires J.C."/>
            <person name="King G.J."/>
            <person name="Brunel D."/>
            <person name="Delourme R."/>
            <person name="Renard M."/>
            <person name="Aury J.M."/>
            <person name="Adams K.L."/>
            <person name="Batley J."/>
            <person name="Snowdon R.J."/>
            <person name="Tost J."/>
            <person name="Edwards D."/>
            <person name="Zhou Y."/>
            <person name="Hua W."/>
            <person name="Sharpe A.G."/>
            <person name="Paterson A.H."/>
            <person name="Guan C."/>
            <person name="Wincker P."/>
        </authorList>
    </citation>
    <scope>NUCLEOTIDE SEQUENCE [LARGE SCALE GENOMIC DNA]</scope>
    <source>
        <strain evidence="2">cv. Darmor-bzh</strain>
    </source>
</reference>
<evidence type="ECO:0000313" key="1">
    <source>
        <dbReference type="EMBL" id="CDY51119.1"/>
    </source>
</evidence>
<dbReference type="AlphaFoldDB" id="A0A078IP07"/>
<gene>
    <name evidence="1" type="primary">BnaA07g37020D</name>
    <name evidence="1" type="ORF">GSBRNA2T00098291001</name>
</gene>
<name>A0A078IP07_BRANA</name>
<organism evidence="1 2">
    <name type="scientific">Brassica napus</name>
    <name type="common">Rape</name>
    <dbReference type="NCBI Taxonomy" id="3708"/>
    <lineage>
        <taxon>Eukaryota</taxon>
        <taxon>Viridiplantae</taxon>
        <taxon>Streptophyta</taxon>
        <taxon>Embryophyta</taxon>
        <taxon>Tracheophyta</taxon>
        <taxon>Spermatophyta</taxon>
        <taxon>Magnoliopsida</taxon>
        <taxon>eudicotyledons</taxon>
        <taxon>Gunneridae</taxon>
        <taxon>Pentapetalae</taxon>
        <taxon>rosids</taxon>
        <taxon>malvids</taxon>
        <taxon>Brassicales</taxon>
        <taxon>Brassicaceae</taxon>
        <taxon>Brassiceae</taxon>
        <taxon>Brassica</taxon>
    </lineage>
</organism>
<protein>
    <submittedName>
        <fullName evidence="1">BnaA07g37020D protein</fullName>
    </submittedName>
</protein>
<dbReference type="STRING" id="3708.A0A078IP07"/>
<dbReference type="PaxDb" id="3708-A0A078IP07"/>
<accession>A0A078IP07</accession>
<dbReference type="EMBL" id="LK032968">
    <property type="protein sequence ID" value="CDY51119.1"/>
    <property type="molecule type" value="Genomic_DNA"/>
</dbReference>
<dbReference type="Gramene" id="CDY51119">
    <property type="protein sequence ID" value="CDY51119"/>
    <property type="gene ID" value="GSBRNA2T00098291001"/>
</dbReference>
<sequence length="92" mass="10273">MIQTQICIGTKTPSKSPAESRGIYESHCFLQFHSQAQDKRHSPDPRIPFNYCYDMSSDANASLIPSLSLTMKGNSHFTINDPIIVISTEVIN</sequence>
<evidence type="ECO:0000313" key="2">
    <source>
        <dbReference type="Proteomes" id="UP000028999"/>
    </source>
</evidence>
<proteinExistence type="predicted"/>
<dbReference type="Proteomes" id="UP000028999">
    <property type="component" value="Unassembled WGS sequence"/>
</dbReference>
<keyword evidence="2" id="KW-1185">Reference proteome</keyword>